<protein>
    <submittedName>
        <fullName evidence="6">DoxX family protein</fullName>
    </submittedName>
</protein>
<evidence type="ECO:0000256" key="3">
    <source>
        <dbReference type="ARBA" id="ARBA00022989"/>
    </source>
</evidence>
<evidence type="ECO:0000313" key="7">
    <source>
        <dbReference type="Proteomes" id="UP000321479"/>
    </source>
</evidence>
<feature type="transmembrane region" description="Helical" evidence="5">
    <location>
        <begin position="90"/>
        <end position="111"/>
    </location>
</feature>
<feature type="transmembrane region" description="Helical" evidence="5">
    <location>
        <begin position="7"/>
        <end position="27"/>
    </location>
</feature>
<dbReference type="Proteomes" id="UP000321479">
    <property type="component" value="Chromosome"/>
</dbReference>
<reference evidence="6 7" key="1">
    <citation type="journal article" date="2017" name="Curr. Microbiol.">
        <title>Mucilaginibacter ginsenosidivorans sp. nov., Isolated from Soil of Ginseng Field.</title>
        <authorList>
            <person name="Kim M.M."/>
            <person name="Siddiqi M.Z."/>
            <person name="Im W.T."/>
        </authorList>
    </citation>
    <scope>NUCLEOTIDE SEQUENCE [LARGE SCALE GENOMIC DNA]</scope>
    <source>
        <strain evidence="6 7">Gsoil 3017</strain>
    </source>
</reference>
<dbReference type="AlphaFoldDB" id="A0A5B8V309"/>
<evidence type="ECO:0000313" key="6">
    <source>
        <dbReference type="EMBL" id="QEC64936.1"/>
    </source>
</evidence>
<dbReference type="Pfam" id="PF13564">
    <property type="entry name" value="DoxX_2"/>
    <property type="match status" value="1"/>
</dbReference>
<gene>
    <name evidence="6" type="ORF">FRZ54_20975</name>
</gene>
<keyword evidence="3 5" id="KW-1133">Transmembrane helix</keyword>
<dbReference type="InterPro" id="IPR032808">
    <property type="entry name" value="DoxX"/>
</dbReference>
<evidence type="ECO:0000256" key="2">
    <source>
        <dbReference type="ARBA" id="ARBA00022692"/>
    </source>
</evidence>
<evidence type="ECO:0000256" key="5">
    <source>
        <dbReference type="SAM" id="Phobius"/>
    </source>
</evidence>
<dbReference type="EMBL" id="CP042436">
    <property type="protein sequence ID" value="QEC64936.1"/>
    <property type="molecule type" value="Genomic_DNA"/>
</dbReference>
<sequence>MKKNKNIYWAATIVVTLIMIFSIYKIYTPAYQHFGFPLYFRTELVIAKIIGLMALLLPQVPLRVKEWAYAGFGIVIISASIAHFCSGDPLINVFEPFIWLVILAISYNYLLRLPKAQSAAR</sequence>
<dbReference type="GO" id="GO:0016020">
    <property type="term" value="C:membrane"/>
    <property type="evidence" value="ECO:0007669"/>
    <property type="project" value="UniProtKB-SubCell"/>
</dbReference>
<dbReference type="OrthoDB" id="7960583at2"/>
<proteinExistence type="predicted"/>
<comment type="subcellular location">
    <subcellularLocation>
        <location evidence="1">Membrane</location>
        <topology evidence="1">Multi-pass membrane protein</topology>
    </subcellularLocation>
</comment>
<feature type="transmembrane region" description="Helical" evidence="5">
    <location>
        <begin position="67"/>
        <end position="84"/>
    </location>
</feature>
<keyword evidence="7" id="KW-1185">Reference proteome</keyword>
<keyword evidence="2 5" id="KW-0812">Transmembrane</keyword>
<feature type="transmembrane region" description="Helical" evidence="5">
    <location>
        <begin position="39"/>
        <end position="60"/>
    </location>
</feature>
<dbReference type="RefSeq" id="WP_147033769.1">
    <property type="nucleotide sequence ID" value="NZ_CP042436.1"/>
</dbReference>
<keyword evidence="4 5" id="KW-0472">Membrane</keyword>
<accession>A0A5B8V309</accession>
<name>A0A5B8V309_9SPHI</name>
<evidence type="ECO:0000256" key="4">
    <source>
        <dbReference type="ARBA" id="ARBA00023136"/>
    </source>
</evidence>
<dbReference type="KEGG" id="mgin:FRZ54_20975"/>
<evidence type="ECO:0000256" key="1">
    <source>
        <dbReference type="ARBA" id="ARBA00004141"/>
    </source>
</evidence>
<organism evidence="6 7">
    <name type="scientific">Mucilaginibacter ginsenosidivorans</name>
    <dbReference type="NCBI Taxonomy" id="398053"/>
    <lineage>
        <taxon>Bacteria</taxon>
        <taxon>Pseudomonadati</taxon>
        <taxon>Bacteroidota</taxon>
        <taxon>Sphingobacteriia</taxon>
        <taxon>Sphingobacteriales</taxon>
        <taxon>Sphingobacteriaceae</taxon>
        <taxon>Mucilaginibacter</taxon>
    </lineage>
</organism>